<evidence type="ECO:0000313" key="2">
    <source>
        <dbReference type="Proteomes" id="UP001160390"/>
    </source>
</evidence>
<name>A0AA35M135_9HYPO</name>
<dbReference type="EMBL" id="CABFNP030000799">
    <property type="protein sequence ID" value="CAI6087816.1"/>
    <property type="molecule type" value="Genomic_DNA"/>
</dbReference>
<reference evidence="1" key="1">
    <citation type="submission" date="2023-01" db="EMBL/GenBank/DDBJ databases">
        <authorList>
            <person name="Piombo E."/>
        </authorList>
    </citation>
    <scope>NUCLEOTIDE SEQUENCE</scope>
</reference>
<protein>
    <submittedName>
        <fullName evidence="1">Uncharacterized protein</fullName>
    </submittedName>
</protein>
<sequence length="93" mass="9971">MPGLLQALRWPVPVGGLALSPLRTAGKGAVIGCADCGLIRSHNGPLKGWLLRDWWALCFWVAHDPLVANKADPKASTHVIPGPCHRLQESDMG</sequence>
<keyword evidence="2" id="KW-1185">Reference proteome</keyword>
<organism evidence="1 2">
    <name type="scientific">Clonostachys chloroleuca</name>
    <dbReference type="NCBI Taxonomy" id="1926264"/>
    <lineage>
        <taxon>Eukaryota</taxon>
        <taxon>Fungi</taxon>
        <taxon>Dikarya</taxon>
        <taxon>Ascomycota</taxon>
        <taxon>Pezizomycotina</taxon>
        <taxon>Sordariomycetes</taxon>
        <taxon>Hypocreomycetidae</taxon>
        <taxon>Hypocreales</taxon>
        <taxon>Bionectriaceae</taxon>
        <taxon>Clonostachys</taxon>
    </lineage>
</organism>
<dbReference type="Proteomes" id="UP001160390">
    <property type="component" value="Unassembled WGS sequence"/>
</dbReference>
<dbReference type="AlphaFoldDB" id="A0AA35M135"/>
<proteinExistence type="predicted"/>
<accession>A0AA35M135</accession>
<gene>
    <name evidence="1" type="ORF">CCHLO57077_00008311</name>
</gene>
<comment type="caution">
    <text evidence="1">The sequence shown here is derived from an EMBL/GenBank/DDBJ whole genome shotgun (WGS) entry which is preliminary data.</text>
</comment>
<evidence type="ECO:0000313" key="1">
    <source>
        <dbReference type="EMBL" id="CAI6087816.1"/>
    </source>
</evidence>